<proteinExistence type="inferred from homology"/>
<dbReference type="InterPro" id="IPR008978">
    <property type="entry name" value="HSP20-like_chaperone"/>
</dbReference>
<dbReference type="PANTHER" id="PTHR11527">
    <property type="entry name" value="HEAT-SHOCK PROTEIN 20 FAMILY MEMBER"/>
    <property type="match status" value="1"/>
</dbReference>
<evidence type="ECO:0000313" key="4">
    <source>
        <dbReference type="EMBL" id="SFC40202.1"/>
    </source>
</evidence>
<dbReference type="Gene3D" id="2.60.40.790">
    <property type="match status" value="1"/>
</dbReference>
<accession>A0A1I1IWX5</accession>
<comment type="similarity">
    <text evidence="1 2">Belongs to the small heat shock protein (HSP20) family.</text>
</comment>
<evidence type="ECO:0000256" key="1">
    <source>
        <dbReference type="PROSITE-ProRule" id="PRU00285"/>
    </source>
</evidence>
<feature type="domain" description="SHSP" evidence="3">
    <location>
        <begin position="27"/>
        <end position="140"/>
    </location>
</feature>
<dbReference type="SUPFAM" id="SSF49764">
    <property type="entry name" value="HSP20-like chaperones"/>
    <property type="match status" value="1"/>
</dbReference>
<evidence type="ECO:0000313" key="5">
    <source>
        <dbReference type="Proteomes" id="UP000199514"/>
    </source>
</evidence>
<keyword evidence="5" id="KW-1185">Reference proteome</keyword>
<dbReference type="AlphaFoldDB" id="A0A1I1IWX5"/>
<organism evidence="4 5">
    <name type="scientific">Flexibacter flexilis DSM 6793</name>
    <dbReference type="NCBI Taxonomy" id="927664"/>
    <lineage>
        <taxon>Bacteria</taxon>
        <taxon>Pseudomonadati</taxon>
        <taxon>Bacteroidota</taxon>
        <taxon>Cytophagia</taxon>
        <taxon>Cytophagales</taxon>
        <taxon>Flexibacteraceae</taxon>
        <taxon>Flexibacter</taxon>
    </lineage>
</organism>
<reference evidence="4 5" key="1">
    <citation type="submission" date="2016-10" db="EMBL/GenBank/DDBJ databases">
        <authorList>
            <person name="de Groot N.N."/>
        </authorList>
    </citation>
    <scope>NUCLEOTIDE SEQUENCE [LARGE SCALE GENOMIC DNA]</scope>
    <source>
        <strain evidence="4 5">DSM 6793</strain>
    </source>
</reference>
<evidence type="ECO:0000259" key="3">
    <source>
        <dbReference type="PROSITE" id="PS01031"/>
    </source>
</evidence>
<protein>
    <submittedName>
        <fullName evidence="4">HSP20 family protein</fullName>
    </submittedName>
</protein>
<dbReference type="Proteomes" id="UP000199514">
    <property type="component" value="Unassembled WGS sequence"/>
</dbReference>
<sequence length="140" mass="15889">MSIVKFKPTQVPAPFAHLFDGFDFIGRDQHASVPAVNVAETPEAFRVEVAAPGLRKELFTLNVNNNVLTIGYKQEESKEETSEKYTRKEFHYSTFQRSFTLPNTVEQDKIEAKYTDGVLNILIPKRDEAKVKAVRSIEIA</sequence>
<evidence type="ECO:0000256" key="2">
    <source>
        <dbReference type="RuleBase" id="RU003616"/>
    </source>
</evidence>
<dbReference type="CDD" id="cd06464">
    <property type="entry name" value="ACD_sHsps-like"/>
    <property type="match status" value="1"/>
</dbReference>
<name>A0A1I1IWX5_9BACT</name>
<dbReference type="OrthoDB" id="9814487at2"/>
<dbReference type="RefSeq" id="WP_091511642.1">
    <property type="nucleotide sequence ID" value="NZ_FOLE01000005.1"/>
</dbReference>
<dbReference type="InterPro" id="IPR002068">
    <property type="entry name" value="A-crystallin/Hsp20_dom"/>
</dbReference>
<gene>
    <name evidence="4" type="ORF">SAMN05421780_105107</name>
</gene>
<dbReference type="EMBL" id="FOLE01000005">
    <property type="protein sequence ID" value="SFC40202.1"/>
    <property type="molecule type" value="Genomic_DNA"/>
</dbReference>
<dbReference type="InterPro" id="IPR031107">
    <property type="entry name" value="Small_HSP"/>
</dbReference>
<dbReference type="PROSITE" id="PS01031">
    <property type="entry name" value="SHSP"/>
    <property type="match status" value="1"/>
</dbReference>
<dbReference type="Pfam" id="PF00011">
    <property type="entry name" value="HSP20"/>
    <property type="match status" value="1"/>
</dbReference>
<dbReference type="STRING" id="927664.SAMN05421780_105107"/>